<dbReference type="RefSeq" id="WP_067641402.1">
    <property type="nucleotide sequence ID" value="NZ_JAAXOM010000007.1"/>
</dbReference>
<comment type="caution">
    <text evidence="2">The sequence shown here is derived from an EMBL/GenBank/DDBJ whole genome shotgun (WGS) entry which is preliminary data.</text>
</comment>
<reference evidence="2 3" key="1">
    <citation type="submission" date="2020-04" db="EMBL/GenBank/DDBJ databases">
        <title>MicrobeNet Type strains.</title>
        <authorList>
            <person name="Nicholson A.C."/>
        </authorList>
    </citation>
    <scope>NUCLEOTIDE SEQUENCE [LARGE SCALE GENOMIC DNA]</scope>
    <source>
        <strain evidence="2 3">DSM 44960</strain>
    </source>
</reference>
<evidence type="ECO:0000313" key="2">
    <source>
        <dbReference type="EMBL" id="NKX90650.1"/>
    </source>
</evidence>
<accession>A0A846WDL0</accession>
<protein>
    <submittedName>
        <fullName evidence="2">Uncharacterized protein</fullName>
    </submittedName>
</protein>
<dbReference type="EMBL" id="JAAXOM010000007">
    <property type="protein sequence ID" value="NKX90650.1"/>
    <property type="molecule type" value="Genomic_DNA"/>
</dbReference>
<dbReference type="Proteomes" id="UP000572007">
    <property type="component" value="Unassembled WGS sequence"/>
</dbReference>
<sequence length="133" mass="14819">MTDRDPEPGSYRPFVAARAPGGRPANKPTYRVLVHRQYLDTWNELVDRVGITSAQQFWEHVATTPGKPPGVGSSTLLRGKHHGPKWPGYSRTIHYEISGAGRIDYQYCNDTKEGERGDAHPVVKILTIDLGSH</sequence>
<dbReference type="AlphaFoldDB" id="A0A846WDL0"/>
<proteinExistence type="predicted"/>
<feature type="region of interest" description="Disordered" evidence="1">
    <location>
        <begin position="1"/>
        <end position="22"/>
    </location>
</feature>
<organism evidence="2 3">
    <name type="scientific">Nocardia coubleae</name>
    <dbReference type="NCBI Taxonomy" id="356147"/>
    <lineage>
        <taxon>Bacteria</taxon>
        <taxon>Bacillati</taxon>
        <taxon>Actinomycetota</taxon>
        <taxon>Actinomycetes</taxon>
        <taxon>Mycobacteriales</taxon>
        <taxon>Nocardiaceae</taxon>
        <taxon>Nocardia</taxon>
    </lineage>
</organism>
<keyword evidence="3" id="KW-1185">Reference proteome</keyword>
<name>A0A846WDL0_9NOCA</name>
<gene>
    <name evidence="2" type="ORF">HGA10_25515</name>
</gene>
<evidence type="ECO:0000256" key="1">
    <source>
        <dbReference type="SAM" id="MobiDB-lite"/>
    </source>
</evidence>
<evidence type="ECO:0000313" key="3">
    <source>
        <dbReference type="Proteomes" id="UP000572007"/>
    </source>
</evidence>